<evidence type="ECO:0000313" key="1">
    <source>
        <dbReference type="EMBL" id="GLS15519.1"/>
    </source>
</evidence>
<protein>
    <recommendedName>
        <fullName evidence="3">Muconolactone isomerase domain-containing protein</fullName>
    </recommendedName>
</protein>
<reference evidence="2" key="1">
    <citation type="journal article" date="2019" name="Int. J. Syst. Evol. Microbiol.">
        <title>The Global Catalogue of Microorganisms (GCM) 10K type strain sequencing project: providing services to taxonomists for standard genome sequencing and annotation.</title>
        <authorList>
            <consortium name="The Broad Institute Genomics Platform"/>
            <consortium name="The Broad Institute Genome Sequencing Center for Infectious Disease"/>
            <person name="Wu L."/>
            <person name="Ma J."/>
        </authorList>
    </citation>
    <scope>NUCLEOTIDE SEQUENCE [LARGE SCALE GENOMIC DNA]</scope>
    <source>
        <strain evidence="2">NBRC 109341</strain>
    </source>
</reference>
<dbReference type="Proteomes" id="UP001156903">
    <property type="component" value="Unassembled WGS sequence"/>
</dbReference>
<evidence type="ECO:0008006" key="3">
    <source>
        <dbReference type="Google" id="ProtNLM"/>
    </source>
</evidence>
<keyword evidence="2" id="KW-1185">Reference proteome</keyword>
<gene>
    <name evidence="1" type="ORF">GCM10007935_29550</name>
</gene>
<evidence type="ECO:0000313" key="2">
    <source>
        <dbReference type="Proteomes" id="UP001156903"/>
    </source>
</evidence>
<accession>A0ABQ6C5Y3</accession>
<sequence length="112" mass="12588">MSGMSDAPNPHVLLTIVLKHHPGLTLDDVQSKLKASEWWDRFPVEGTRVVSWTVAMGLGQIVTLEVPPHLLGRVNLELERSAWGVFSTEVYPTYDFVPVRERIIERVRAGGQ</sequence>
<dbReference type="EMBL" id="BSPB01000027">
    <property type="protein sequence ID" value="GLS15519.1"/>
    <property type="molecule type" value="Genomic_DNA"/>
</dbReference>
<proteinExistence type="predicted"/>
<organism evidence="1 2">
    <name type="scientific">Hydrogenophaga electricum</name>
    <dbReference type="NCBI Taxonomy" id="1230953"/>
    <lineage>
        <taxon>Bacteria</taxon>
        <taxon>Pseudomonadati</taxon>
        <taxon>Pseudomonadota</taxon>
        <taxon>Betaproteobacteria</taxon>
        <taxon>Burkholderiales</taxon>
        <taxon>Comamonadaceae</taxon>
        <taxon>Hydrogenophaga</taxon>
    </lineage>
</organism>
<name>A0ABQ6C5Y3_9BURK</name>
<comment type="caution">
    <text evidence="1">The sequence shown here is derived from an EMBL/GenBank/DDBJ whole genome shotgun (WGS) entry which is preliminary data.</text>
</comment>